<keyword evidence="12" id="KW-1185">Reference proteome</keyword>
<evidence type="ECO:0000256" key="4">
    <source>
        <dbReference type="ARBA" id="ARBA00023030"/>
    </source>
</evidence>
<dbReference type="AlphaFoldDB" id="A0A4X2L8I5"/>
<dbReference type="GO" id="GO:0005160">
    <property type="term" value="F:transforming growth factor beta receptor binding"/>
    <property type="evidence" value="ECO:0007669"/>
    <property type="project" value="InterPro"/>
</dbReference>
<keyword evidence="6" id="KW-0325">Glycoprotein</keyword>
<feature type="signal peptide" evidence="9">
    <location>
        <begin position="1"/>
        <end position="22"/>
    </location>
</feature>
<dbReference type="GO" id="GO:0005125">
    <property type="term" value="F:cytokine activity"/>
    <property type="evidence" value="ECO:0007669"/>
    <property type="project" value="UniProtKB-UniRule"/>
</dbReference>
<protein>
    <recommendedName>
        <fullName evidence="7">Left-right determination factor</fullName>
    </recommendedName>
</protein>
<dbReference type="STRING" id="29139.ENSVURP00010021189"/>
<dbReference type="GO" id="GO:0009948">
    <property type="term" value="P:anterior/posterior axis specification"/>
    <property type="evidence" value="ECO:0007669"/>
    <property type="project" value="TreeGrafter"/>
</dbReference>
<dbReference type="PRINTS" id="PR01427">
    <property type="entry name" value="TGFBETA4"/>
</dbReference>
<dbReference type="PROSITE" id="PS51362">
    <property type="entry name" value="TGF_BETA_2"/>
    <property type="match status" value="1"/>
</dbReference>
<dbReference type="SUPFAM" id="SSF57501">
    <property type="entry name" value="Cystine-knot cytokines"/>
    <property type="match status" value="1"/>
</dbReference>
<reference evidence="11" key="2">
    <citation type="submission" date="2025-08" db="UniProtKB">
        <authorList>
            <consortium name="Ensembl"/>
        </authorList>
    </citation>
    <scope>IDENTIFICATION</scope>
</reference>
<evidence type="ECO:0000256" key="1">
    <source>
        <dbReference type="ARBA" id="ARBA00004613"/>
    </source>
</evidence>
<evidence type="ECO:0000256" key="6">
    <source>
        <dbReference type="ARBA" id="ARBA00023180"/>
    </source>
</evidence>
<evidence type="ECO:0000313" key="11">
    <source>
        <dbReference type="Ensembl" id="ENSVURP00010021189.1"/>
    </source>
</evidence>
<dbReference type="PANTHER" id="PTHR11848">
    <property type="entry name" value="TGF-BETA FAMILY"/>
    <property type="match status" value="1"/>
</dbReference>
<keyword evidence="5" id="KW-1015">Disulfide bond</keyword>
<feature type="domain" description="TGF-beta family profile" evidence="10">
    <location>
        <begin position="246"/>
        <end position="358"/>
    </location>
</feature>
<dbReference type="InterPro" id="IPR015615">
    <property type="entry name" value="TGF-beta-rel"/>
</dbReference>
<dbReference type="Pfam" id="PF00019">
    <property type="entry name" value="TGF_beta"/>
    <property type="match status" value="1"/>
</dbReference>
<reference evidence="11" key="3">
    <citation type="submission" date="2025-09" db="UniProtKB">
        <authorList>
            <consortium name="Ensembl"/>
        </authorList>
    </citation>
    <scope>IDENTIFICATION</scope>
</reference>
<name>A0A4X2L8I5_VOMUR</name>
<dbReference type="PANTHER" id="PTHR11848:SF226">
    <property type="entry name" value="LEFT-RIGHT DETERMINATION FACTOR"/>
    <property type="match status" value="1"/>
</dbReference>
<dbReference type="PROSITE" id="PS00250">
    <property type="entry name" value="TGF_BETA_1"/>
    <property type="match status" value="1"/>
</dbReference>
<dbReference type="FunFam" id="2.10.90.10:FF:000028">
    <property type="entry name" value="Left-right determination factor"/>
    <property type="match status" value="1"/>
</dbReference>
<dbReference type="InterPro" id="IPR001111">
    <property type="entry name" value="TGF-b_propeptide"/>
</dbReference>
<dbReference type="SMART" id="SM00204">
    <property type="entry name" value="TGFB"/>
    <property type="match status" value="1"/>
</dbReference>
<dbReference type="GO" id="GO:0008083">
    <property type="term" value="F:growth factor activity"/>
    <property type="evidence" value="ECO:0007669"/>
    <property type="project" value="UniProtKB-UniRule"/>
</dbReference>
<accession>A0A4X2L8I5</accession>
<organism evidence="11 12">
    <name type="scientific">Vombatus ursinus</name>
    <name type="common">Common wombat</name>
    <dbReference type="NCBI Taxonomy" id="29139"/>
    <lineage>
        <taxon>Eukaryota</taxon>
        <taxon>Metazoa</taxon>
        <taxon>Chordata</taxon>
        <taxon>Craniata</taxon>
        <taxon>Vertebrata</taxon>
        <taxon>Euteleostomi</taxon>
        <taxon>Mammalia</taxon>
        <taxon>Metatheria</taxon>
        <taxon>Diprotodontia</taxon>
        <taxon>Vombatidae</taxon>
        <taxon>Vombatus</taxon>
    </lineage>
</organism>
<keyword evidence="7" id="KW-0202">Cytokine</keyword>
<dbReference type="Proteomes" id="UP000314987">
    <property type="component" value="Unassembled WGS sequence"/>
</dbReference>
<dbReference type="Gene3D" id="2.10.90.10">
    <property type="entry name" value="Cystine-knot cytokines"/>
    <property type="match status" value="1"/>
</dbReference>
<dbReference type="PIRSF" id="PIRSF037402">
    <property type="entry name" value="TGFb4"/>
    <property type="match status" value="1"/>
</dbReference>
<reference evidence="12" key="1">
    <citation type="submission" date="2018-12" db="EMBL/GenBank/DDBJ databases">
        <authorList>
            <person name="Yazar S."/>
        </authorList>
    </citation>
    <scope>NUCLEOTIDE SEQUENCE [LARGE SCALE GENOMIC DNA]</scope>
</reference>
<feature type="chain" id="PRO_5021467414" description="Left-right determination factor" evidence="9">
    <location>
        <begin position="23"/>
        <end position="370"/>
    </location>
</feature>
<keyword evidence="3 7" id="KW-0964">Secreted</keyword>
<evidence type="ECO:0000313" key="12">
    <source>
        <dbReference type="Proteomes" id="UP000314987"/>
    </source>
</evidence>
<comment type="similarity">
    <text evidence="2 7 8">Belongs to the TGF-beta family.</text>
</comment>
<comment type="subcellular location">
    <subcellularLocation>
        <location evidence="1 7">Secreted</location>
    </subcellularLocation>
</comment>
<sequence length="370" mass="42657">GNSLFQELTWAMWALLLASIRAMHMEEKFQESLLRQLQLSEIPVLEKADVEHLVIPDHVRTKYVSLMKRSAEEPSPRGKRHSRTIAEIMGRIFSDASNQMLVFSMKNRLPPTRELVQAVLRLFQKPSPKGVIRKQHKMFPFHSYASVTIYWVQVREDGTNRTYVIDSRRVSMHETGWITFDVSQAVNYWQQEGKVNQPLVLEVSIHRENIGPMSSNAHKFIHFSSQNPVDGELHAPQLQLHTLDMEEYGAHGNCNPDVPLTQGTRCCRRETYINLQEFKWTENWILDPPGFKAYDCVGSCQQLKKEHLNFRWPFAIQRKCHVTSTAPLPLIVAVKEGDKIVTKVVNLHNMKVMQCSCSSEGMPVMKKLKP</sequence>
<dbReference type="InterPro" id="IPR017948">
    <property type="entry name" value="TGFb_CS"/>
</dbReference>
<proteinExistence type="inferred from homology"/>
<keyword evidence="4 7" id="KW-0339">Growth factor</keyword>
<evidence type="ECO:0000256" key="5">
    <source>
        <dbReference type="ARBA" id="ARBA00023157"/>
    </source>
</evidence>
<dbReference type="InterPro" id="IPR001839">
    <property type="entry name" value="TGF-b_C"/>
</dbReference>
<dbReference type="CDD" id="cd13758">
    <property type="entry name" value="TGF_beta_LEFTY1_2"/>
    <property type="match status" value="1"/>
</dbReference>
<keyword evidence="7" id="KW-0217">Developmental protein</keyword>
<evidence type="ECO:0000256" key="2">
    <source>
        <dbReference type="ARBA" id="ARBA00006656"/>
    </source>
</evidence>
<dbReference type="GO" id="GO:0005615">
    <property type="term" value="C:extracellular space"/>
    <property type="evidence" value="ECO:0007669"/>
    <property type="project" value="UniProtKB-UniRule"/>
</dbReference>
<dbReference type="OMA" id="SCAWDGV"/>
<gene>
    <name evidence="11" type="primary">LOC114049653</name>
</gene>
<dbReference type="Pfam" id="PF00688">
    <property type="entry name" value="TGFb_propeptide"/>
    <property type="match status" value="1"/>
</dbReference>
<dbReference type="InterPro" id="IPR003942">
    <property type="entry name" value="LRDF"/>
</dbReference>
<evidence type="ECO:0000259" key="10">
    <source>
        <dbReference type="PROSITE" id="PS51362"/>
    </source>
</evidence>
<evidence type="ECO:0000256" key="8">
    <source>
        <dbReference type="RuleBase" id="RU000354"/>
    </source>
</evidence>
<dbReference type="Gene3D" id="2.60.120.970">
    <property type="match status" value="1"/>
</dbReference>
<evidence type="ECO:0000256" key="3">
    <source>
        <dbReference type="ARBA" id="ARBA00022525"/>
    </source>
</evidence>
<keyword evidence="9" id="KW-0732">Signal</keyword>
<dbReference type="InterPro" id="IPR029034">
    <property type="entry name" value="Cystine-knot_cytokine"/>
</dbReference>
<evidence type="ECO:0000256" key="9">
    <source>
        <dbReference type="SAM" id="SignalP"/>
    </source>
</evidence>
<evidence type="ECO:0000256" key="7">
    <source>
        <dbReference type="PIRNR" id="PIRNR037402"/>
    </source>
</evidence>
<dbReference type="GeneTree" id="ENSGT00390000010056"/>
<dbReference type="Ensembl" id="ENSVURT00010024127.1">
    <property type="protein sequence ID" value="ENSVURP00010021189.1"/>
    <property type="gene ID" value="ENSVURG00010016197.1"/>
</dbReference>